<evidence type="ECO:0000256" key="2">
    <source>
        <dbReference type="ARBA" id="ARBA00022857"/>
    </source>
</evidence>
<feature type="domain" description="Bacterial bifunctional deaminase-reductase C-terminal" evidence="4">
    <location>
        <begin position="30"/>
        <end position="238"/>
    </location>
</feature>
<dbReference type="RefSeq" id="WP_344606704.1">
    <property type="nucleotide sequence ID" value="NZ_BAAAHE010000027.1"/>
</dbReference>
<dbReference type="SUPFAM" id="SSF53597">
    <property type="entry name" value="Dihydrofolate reductase-like"/>
    <property type="match status" value="1"/>
</dbReference>
<sequence length="247" mass="25587">MISAVTPGPELDVEALAAAYAYPADMPRGRWLRANMVGTADGAAMGGSGVTRQISNANDLGLLLLLRSLSDVVLVGPRTVRAENYGPARTRADHAVVRGDRPPPPIAVMTSSLDLDFSTPLFTEPAVPTIVFTAETAPAEAFAAARKVADVVIVGEDSVPLPAVVDHLVGRGHTRLLCEGGPGILASMAAAGLVDELCLALSPILAGGRAGRILRGPELAGGLPLTLAHTLTDEDGFLFLRYLVQNA</sequence>
<proteinExistence type="predicted"/>
<keyword evidence="2" id="KW-0521">NADP</keyword>
<evidence type="ECO:0000256" key="1">
    <source>
        <dbReference type="ARBA" id="ARBA00005104"/>
    </source>
</evidence>
<dbReference type="InterPro" id="IPR024072">
    <property type="entry name" value="DHFR-like_dom_sf"/>
</dbReference>
<dbReference type="InterPro" id="IPR050765">
    <property type="entry name" value="Riboflavin_Biosynth_HTPR"/>
</dbReference>
<evidence type="ECO:0000259" key="4">
    <source>
        <dbReference type="Pfam" id="PF01872"/>
    </source>
</evidence>
<dbReference type="InterPro" id="IPR002734">
    <property type="entry name" value="RibDG_C"/>
</dbReference>
<evidence type="ECO:0000313" key="6">
    <source>
        <dbReference type="Proteomes" id="UP001500957"/>
    </source>
</evidence>
<organism evidence="5 6">
    <name type="scientific">Sporichthya brevicatena</name>
    <dbReference type="NCBI Taxonomy" id="171442"/>
    <lineage>
        <taxon>Bacteria</taxon>
        <taxon>Bacillati</taxon>
        <taxon>Actinomycetota</taxon>
        <taxon>Actinomycetes</taxon>
        <taxon>Sporichthyales</taxon>
        <taxon>Sporichthyaceae</taxon>
        <taxon>Sporichthya</taxon>
    </lineage>
</organism>
<evidence type="ECO:0000256" key="3">
    <source>
        <dbReference type="ARBA" id="ARBA00023002"/>
    </source>
</evidence>
<reference evidence="5 6" key="1">
    <citation type="journal article" date="2019" name="Int. J. Syst. Evol. Microbiol.">
        <title>The Global Catalogue of Microorganisms (GCM) 10K type strain sequencing project: providing services to taxonomists for standard genome sequencing and annotation.</title>
        <authorList>
            <consortium name="The Broad Institute Genomics Platform"/>
            <consortium name="The Broad Institute Genome Sequencing Center for Infectious Disease"/>
            <person name="Wu L."/>
            <person name="Ma J."/>
        </authorList>
    </citation>
    <scope>NUCLEOTIDE SEQUENCE [LARGE SCALE GENOMIC DNA]</scope>
    <source>
        <strain evidence="5 6">JCM 10671</strain>
    </source>
</reference>
<keyword evidence="3" id="KW-0560">Oxidoreductase</keyword>
<name>A0ABN1H243_9ACTN</name>
<dbReference type="PANTHER" id="PTHR38011">
    <property type="entry name" value="DIHYDROFOLATE REDUCTASE FAMILY PROTEIN (AFU_ORTHOLOGUE AFUA_8G06820)"/>
    <property type="match status" value="1"/>
</dbReference>
<dbReference type="EMBL" id="BAAAHE010000027">
    <property type="protein sequence ID" value="GAA0626855.1"/>
    <property type="molecule type" value="Genomic_DNA"/>
</dbReference>
<comment type="caution">
    <text evidence="5">The sequence shown here is derived from an EMBL/GenBank/DDBJ whole genome shotgun (WGS) entry which is preliminary data.</text>
</comment>
<accession>A0ABN1H243</accession>
<keyword evidence="6" id="KW-1185">Reference proteome</keyword>
<dbReference type="Gene3D" id="3.40.430.10">
    <property type="entry name" value="Dihydrofolate Reductase, subunit A"/>
    <property type="match status" value="1"/>
</dbReference>
<dbReference type="Proteomes" id="UP001500957">
    <property type="component" value="Unassembled WGS sequence"/>
</dbReference>
<gene>
    <name evidence="5" type="ORF">GCM10009547_32960</name>
</gene>
<dbReference type="PANTHER" id="PTHR38011:SF7">
    <property type="entry name" value="2,5-DIAMINO-6-RIBOSYLAMINO-4(3H)-PYRIMIDINONE 5'-PHOSPHATE REDUCTASE"/>
    <property type="match status" value="1"/>
</dbReference>
<dbReference type="Pfam" id="PF01872">
    <property type="entry name" value="RibD_C"/>
    <property type="match status" value="1"/>
</dbReference>
<comment type="pathway">
    <text evidence="1">Cofactor biosynthesis; riboflavin biosynthesis.</text>
</comment>
<evidence type="ECO:0000313" key="5">
    <source>
        <dbReference type="EMBL" id="GAA0626855.1"/>
    </source>
</evidence>
<protein>
    <submittedName>
        <fullName evidence="5">Pyrimidine reductase family protein</fullName>
    </submittedName>
</protein>